<accession>A0A6A5C045</accession>
<dbReference type="AlphaFoldDB" id="A0A6A5C045"/>
<dbReference type="VEuPathDB" id="AmoebaDB:NfTy_015010"/>
<dbReference type="GeneID" id="68118041"/>
<comment type="caution">
    <text evidence="1">The sequence shown here is derived from an EMBL/GenBank/DDBJ whole genome shotgun (WGS) entry which is preliminary data.</text>
</comment>
<gene>
    <name evidence="1" type="ORF">FDP41_010826</name>
</gene>
<reference evidence="1 2" key="1">
    <citation type="journal article" date="2019" name="Sci. Rep.">
        <title>Nanopore sequencing improves the draft genome of the human pathogenic amoeba Naegleria fowleri.</title>
        <authorList>
            <person name="Liechti N."/>
            <person name="Schurch N."/>
            <person name="Bruggmann R."/>
            <person name="Wittwer M."/>
        </authorList>
    </citation>
    <scope>NUCLEOTIDE SEQUENCE [LARGE SCALE GENOMIC DNA]</scope>
    <source>
        <strain evidence="1 2">ATCC 30894</strain>
    </source>
</reference>
<evidence type="ECO:0000313" key="2">
    <source>
        <dbReference type="Proteomes" id="UP000444721"/>
    </source>
</evidence>
<dbReference type="RefSeq" id="XP_044567560.1">
    <property type="nucleotide sequence ID" value="XM_044701166.1"/>
</dbReference>
<organism evidence="1 2">
    <name type="scientific">Naegleria fowleri</name>
    <name type="common">Brain eating amoeba</name>
    <dbReference type="NCBI Taxonomy" id="5763"/>
    <lineage>
        <taxon>Eukaryota</taxon>
        <taxon>Discoba</taxon>
        <taxon>Heterolobosea</taxon>
        <taxon>Tetramitia</taxon>
        <taxon>Eutetramitia</taxon>
        <taxon>Vahlkampfiidae</taxon>
        <taxon>Naegleria</taxon>
    </lineage>
</organism>
<dbReference type="EMBL" id="VFQX01000007">
    <property type="protein sequence ID" value="KAF0982847.1"/>
    <property type="molecule type" value="Genomic_DNA"/>
</dbReference>
<proteinExistence type="predicted"/>
<protein>
    <submittedName>
        <fullName evidence="1">Uncharacterized protein</fullName>
    </submittedName>
</protein>
<name>A0A6A5C045_NAEFO</name>
<keyword evidence="2" id="KW-1185">Reference proteome</keyword>
<sequence>MIIVRLHQESVFTLITRCVLSNLRANHVRFFILSVTITNLSEYDRSTVNFHFNNTLLTRLKKLATSSSSQPTTSNKNFKWLSQQYKLKDTKYETLSTSIISILGTSNYLNYNEKHHEYALCEWMSKLFHDALKYHRLDISKLTLANFEKIFQKFDESKNSYFSNECKEIVMKLLNVVMPIFIEKNKIVLKELTFFNMNLSGTFPGENLQIFHALDRFNLLDQIEELDFSANHFGKVDESWLMKLSRNGTSKLKRFTLSGNSL</sequence>
<evidence type="ECO:0000313" key="1">
    <source>
        <dbReference type="EMBL" id="KAF0982847.1"/>
    </source>
</evidence>
<dbReference type="Proteomes" id="UP000444721">
    <property type="component" value="Unassembled WGS sequence"/>
</dbReference>
<dbReference type="VEuPathDB" id="AmoebaDB:FDP41_010826"/>